<protein>
    <submittedName>
        <fullName evidence="3">Surface antigen</fullName>
    </submittedName>
</protein>
<dbReference type="Gene3D" id="3.90.1720.10">
    <property type="entry name" value="endopeptidase domain like (from Nostoc punctiforme)"/>
    <property type="match status" value="1"/>
</dbReference>
<gene>
    <name evidence="3" type="ORF">SAMN04489732_111217</name>
</gene>
<evidence type="ECO:0000313" key="4">
    <source>
        <dbReference type="Proteomes" id="UP000198582"/>
    </source>
</evidence>
<dbReference type="EMBL" id="FOEF01000011">
    <property type="protein sequence ID" value="SEP47810.1"/>
    <property type="molecule type" value="Genomic_DNA"/>
</dbReference>
<feature type="signal peptide" evidence="1">
    <location>
        <begin position="1"/>
        <end position="23"/>
    </location>
</feature>
<keyword evidence="1" id="KW-0732">Signal</keyword>
<keyword evidence="4" id="KW-1185">Reference proteome</keyword>
<dbReference type="Pfam" id="PF05257">
    <property type="entry name" value="CHAP"/>
    <property type="match status" value="1"/>
</dbReference>
<dbReference type="OrthoDB" id="2677885at2"/>
<name>A0A1H8Y694_9PSEU</name>
<dbReference type="Proteomes" id="UP000198582">
    <property type="component" value="Unassembled WGS sequence"/>
</dbReference>
<dbReference type="SUPFAM" id="SSF54001">
    <property type="entry name" value="Cysteine proteinases"/>
    <property type="match status" value="1"/>
</dbReference>
<dbReference type="PROSITE" id="PS50911">
    <property type="entry name" value="CHAP"/>
    <property type="match status" value="1"/>
</dbReference>
<evidence type="ECO:0000313" key="3">
    <source>
        <dbReference type="EMBL" id="SEP47810.1"/>
    </source>
</evidence>
<evidence type="ECO:0000259" key="2">
    <source>
        <dbReference type="PROSITE" id="PS50911"/>
    </source>
</evidence>
<reference evidence="3 4" key="1">
    <citation type="submission" date="2016-10" db="EMBL/GenBank/DDBJ databases">
        <authorList>
            <person name="de Groot N.N."/>
        </authorList>
    </citation>
    <scope>NUCLEOTIDE SEQUENCE [LARGE SCALE GENOMIC DNA]</scope>
    <source>
        <strain evidence="3 4">DSM 44993</strain>
    </source>
</reference>
<dbReference type="STRING" id="394193.SAMN04489732_111217"/>
<feature type="chain" id="PRO_5011766450" evidence="1">
    <location>
        <begin position="24"/>
        <end position="225"/>
    </location>
</feature>
<organism evidence="3 4">
    <name type="scientific">Amycolatopsis saalfeldensis</name>
    <dbReference type="NCBI Taxonomy" id="394193"/>
    <lineage>
        <taxon>Bacteria</taxon>
        <taxon>Bacillati</taxon>
        <taxon>Actinomycetota</taxon>
        <taxon>Actinomycetes</taxon>
        <taxon>Pseudonocardiales</taxon>
        <taxon>Pseudonocardiaceae</taxon>
        <taxon>Amycolatopsis</taxon>
    </lineage>
</organism>
<dbReference type="InterPro" id="IPR038765">
    <property type="entry name" value="Papain-like_cys_pep_sf"/>
</dbReference>
<dbReference type="InterPro" id="IPR007921">
    <property type="entry name" value="CHAP_dom"/>
</dbReference>
<proteinExistence type="predicted"/>
<sequence length="225" mass="24501">MRTKIVTALLLVAGFCAPTSVTAATVTARTGPGTVFPASAAEFEGRTTVVCTVRAEPVDGNDSWARLSTGGWAPAAQFGAATGVPECDGTGAYPAGDDYPYRTDRTDNVDRWAFYRGQCTSFVAWRLEQTLGYFHNFQWHNGIPGHWGNAVDWDDNARKLGYRVDRVPVPGAVAQWESGHVAYISAVQGKTVTVEEYNWVTPLAYDIRVTTMDRISAVLHLVPGR</sequence>
<accession>A0A1H8Y694</accession>
<dbReference type="AlphaFoldDB" id="A0A1H8Y694"/>
<evidence type="ECO:0000256" key="1">
    <source>
        <dbReference type="SAM" id="SignalP"/>
    </source>
</evidence>
<feature type="domain" description="Peptidase C51" evidence="2">
    <location>
        <begin position="94"/>
        <end position="222"/>
    </location>
</feature>
<dbReference type="RefSeq" id="WP_091620393.1">
    <property type="nucleotide sequence ID" value="NZ_FOEF01000011.1"/>
</dbReference>